<accession>A0A8K0RYN1</accession>
<organism evidence="3 4">
    <name type="scientific">Fusarium tricinctum</name>
    <dbReference type="NCBI Taxonomy" id="61284"/>
    <lineage>
        <taxon>Eukaryota</taxon>
        <taxon>Fungi</taxon>
        <taxon>Dikarya</taxon>
        <taxon>Ascomycota</taxon>
        <taxon>Pezizomycotina</taxon>
        <taxon>Sordariomycetes</taxon>
        <taxon>Hypocreomycetidae</taxon>
        <taxon>Hypocreales</taxon>
        <taxon>Nectriaceae</taxon>
        <taxon>Fusarium</taxon>
        <taxon>Fusarium tricinctum species complex</taxon>
    </lineage>
</organism>
<feature type="region of interest" description="Disordered" evidence="1">
    <location>
        <begin position="43"/>
        <end position="62"/>
    </location>
</feature>
<dbReference type="EMBL" id="JAGPXF010000003">
    <property type="protein sequence ID" value="KAH7251271.1"/>
    <property type="molecule type" value="Genomic_DNA"/>
</dbReference>
<evidence type="ECO:0000313" key="3">
    <source>
        <dbReference type="EMBL" id="KAH7251271.1"/>
    </source>
</evidence>
<dbReference type="PANTHER" id="PTHR33112">
    <property type="entry name" value="DOMAIN PROTEIN, PUTATIVE-RELATED"/>
    <property type="match status" value="1"/>
</dbReference>
<name>A0A8K0RYN1_9HYPO</name>
<dbReference type="Pfam" id="PF06985">
    <property type="entry name" value="HET"/>
    <property type="match status" value="1"/>
</dbReference>
<feature type="domain" description="Heterokaryon incompatibility" evidence="2">
    <location>
        <begin position="235"/>
        <end position="397"/>
    </location>
</feature>
<sequence>MSSTGYIGNSKVKANSLCDDCSISLLLDDSKEEFFTGTLKDDDSTPSLRQVDENASGATAGSPRIWNDALPGLPTMTETAQEGCRICQFLSQAFLRKEINFQGPVQVCARYVWGLDRDMMIVRDDGLVNWECTMYDGEEELCSIDFNVETEIDEVSTWLRMDKKRRPKPLDPRNIKWMTNQIRQCEEECDHITSNQFLPTRLVNVGAEDGDDARLVITADLIKTQGSGENHGIKYATLSYCWGPEEDAKQQVKTTKDNISSHLKAMPLTEMSPVVKDAILVCRTLSIQYIWIDALCIIQRDSKDWDKESEMMGKVYYCSHLTICPLSSSSCTEGFSGNRAAGVDIEFQSSRRPGVRGTYSVFECIDKDRSRYHGSLLCKHLDEGQSSWSTRGWAFQESILSLRILFFGASMCHFFCERKESSENGYLTNNTSQHCAGRFLIRPPPCRPDLALERKNAYGAWNLALGILRRKWTYRDDFLPSLSGLAREYASVINDVYLAGLWKNNLQHDLTWGAIWPDPGDLGSILQRNRHQSPYVAPSWSWASQEKRVERSVDLSYHLPMGDTKKALFKFWRGRTNECHLRSEFTLKDFEMDPWGENLFGRLKVGFIEVSGKVVQFPSEVLIRSRTFTGRSEFGYFLNGLGTCEFDWTSQPNTVQQPGKIRLLPTSSCCASTSNWKHILWRANPEDDPEKLHRNFMESNPQYPVLDTEWVRSEDCRCCKDEGLARTTWGIIIHPADEPGSYYRVGIFLLPGYSGGSKLFRGIEDEMIKLI</sequence>
<proteinExistence type="predicted"/>
<comment type="caution">
    <text evidence="3">The sequence shown here is derived from an EMBL/GenBank/DDBJ whole genome shotgun (WGS) entry which is preliminary data.</text>
</comment>
<gene>
    <name evidence="3" type="ORF">BKA59DRAFT_471893</name>
</gene>
<protein>
    <submittedName>
        <fullName evidence="3">Heterokaryon incompatibility protein-domain-containing protein</fullName>
    </submittedName>
</protein>
<reference evidence="3" key="1">
    <citation type="journal article" date="2021" name="Nat. Commun.">
        <title>Genetic determinants of endophytism in the Arabidopsis root mycobiome.</title>
        <authorList>
            <person name="Mesny F."/>
            <person name="Miyauchi S."/>
            <person name="Thiergart T."/>
            <person name="Pickel B."/>
            <person name="Atanasova L."/>
            <person name="Karlsson M."/>
            <person name="Huettel B."/>
            <person name="Barry K.W."/>
            <person name="Haridas S."/>
            <person name="Chen C."/>
            <person name="Bauer D."/>
            <person name="Andreopoulos W."/>
            <person name="Pangilinan J."/>
            <person name="LaButti K."/>
            <person name="Riley R."/>
            <person name="Lipzen A."/>
            <person name="Clum A."/>
            <person name="Drula E."/>
            <person name="Henrissat B."/>
            <person name="Kohler A."/>
            <person name="Grigoriev I.V."/>
            <person name="Martin F.M."/>
            <person name="Hacquard S."/>
        </authorList>
    </citation>
    <scope>NUCLEOTIDE SEQUENCE</scope>
    <source>
        <strain evidence="3">MPI-SDFR-AT-0068</strain>
    </source>
</reference>
<dbReference type="AlphaFoldDB" id="A0A8K0RYN1"/>
<dbReference type="InterPro" id="IPR010730">
    <property type="entry name" value="HET"/>
</dbReference>
<evidence type="ECO:0000259" key="2">
    <source>
        <dbReference type="Pfam" id="PF06985"/>
    </source>
</evidence>
<evidence type="ECO:0000313" key="4">
    <source>
        <dbReference type="Proteomes" id="UP000813427"/>
    </source>
</evidence>
<dbReference type="OrthoDB" id="2958217at2759"/>
<dbReference type="Proteomes" id="UP000813427">
    <property type="component" value="Unassembled WGS sequence"/>
</dbReference>
<keyword evidence="4" id="KW-1185">Reference proteome</keyword>
<evidence type="ECO:0000256" key="1">
    <source>
        <dbReference type="SAM" id="MobiDB-lite"/>
    </source>
</evidence>
<dbReference type="PANTHER" id="PTHR33112:SF16">
    <property type="entry name" value="HETEROKARYON INCOMPATIBILITY DOMAIN-CONTAINING PROTEIN"/>
    <property type="match status" value="1"/>
</dbReference>